<dbReference type="PANTHER" id="PTHR42973">
    <property type="entry name" value="BINDING OXIDOREDUCTASE, PUTATIVE (AFU_ORTHOLOGUE AFUA_1G17690)-RELATED"/>
    <property type="match status" value="1"/>
</dbReference>
<reference evidence="7 8" key="1">
    <citation type="submission" date="2018-11" db="EMBL/GenBank/DDBJ databases">
        <title>Genome sequence of Apiotrichum porosum DSM 27194.</title>
        <authorList>
            <person name="Aliyu H."/>
            <person name="Gorte O."/>
            <person name="Ochsenreither K."/>
        </authorList>
    </citation>
    <scope>NUCLEOTIDE SEQUENCE [LARGE SCALE GENOMIC DNA]</scope>
    <source>
        <strain evidence="7 8">DSM 27194</strain>
    </source>
</reference>
<comment type="caution">
    <text evidence="7">The sequence shown here is derived from an EMBL/GenBank/DDBJ whole genome shotgun (WGS) entry which is preliminary data.</text>
</comment>
<evidence type="ECO:0000259" key="6">
    <source>
        <dbReference type="PROSITE" id="PS51387"/>
    </source>
</evidence>
<dbReference type="InterPro" id="IPR036318">
    <property type="entry name" value="FAD-bd_PCMH-like_sf"/>
</dbReference>
<protein>
    <recommendedName>
        <fullName evidence="6">FAD-binding PCMH-type domain-containing protein</fullName>
    </recommendedName>
</protein>
<dbReference type="STRING" id="105984.A0A427XWC8"/>
<keyword evidence="3" id="KW-0285">Flavoprotein</keyword>
<comment type="similarity">
    <text evidence="2">Belongs to the oxygen-dependent FAD-linked oxidoreductase family.</text>
</comment>
<keyword evidence="5" id="KW-0560">Oxidoreductase</keyword>
<dbReference type="AlphaFoldDB" id="A0A427XWC8"/>
<dbReference type="InterPro" id="IPR006094">
    <property type="entry name" value="Oxid_FAD_bind_N"/>
</dbReference>
<evidence type="ECO:0000256" key="5">
    <source>
        <dbReference type="ARBA" id="ARBA00023002"/>
    </source>
</evidence>
<dbReference type="Gene3D" id="3.40.462.20">
    <property type="match status" value="1"/>
</dbReference>
<dbReference type="InterPro" id="IPR016167">
    <property type="entry name" value="FAD-bd_PCMH_sub1"/>
</dbReference>
<dbReference type="Pfam" id="PF01565">
    <property type="entry name" value="FAD_binding_4"/>
    <property type="match status" value="1"/>
</dbReference>
<dbReference type="SUPFAM" id="SSF56176">
    <property type="entry name" value="FAD-binding/transporter-associated domain-like"/>
    <property type="match status" value="1"/>
</dbReference>
<sequence>MPATQPELGTDPLPIIWKGEEEYEEARVGRVFNLRRPKRYPVGVLEARNVSDVIRGVNLARERGIQVALRSGGHSWAAWSVRPQSLLIDLGKMRELSYDPVTKIATASPAITGGELNPLLSRYGRFFAGGHCPTVGIGGFLLQGGQGWWARGLGWSAENIESIDVVLPSGELVTASEKDNADLFWAARGSGPGFFGVVVRFRLHTRPRPLDMHHVTYIMPAKENFRAVITWLQEACRGELGPKVEVVCLAFTRGRLFGETGPNELESMLVIRGTSNTDSEEEAREALAPMLKCPGAANAEVRAEIVPTSMPEEYARQLADNPPGQYFLGNSWLVGEPADIADSLELGFTTLPSRESFFLYYNMAPLRPLPDMSFTLQSEHYAAGYIISTGDDVPEQERCEQWLTDRLAYIDSKKDGSGGTIGMYLGDSDLAHRAGKIMSDEAWAKFCKIRDAYDPNHMFAGYLHGDSLLNVEAWNQPNYKPYKAPA</sequence>
<dbReference type="Gene3D" id="3.30.465.10">
    <property type="match status" value="1"/>
</dbReference>
<proteinExistence type="inferred from homology"/>
<evidence type="ECO:0000313" key="8">
    <source>
        <dbReference type="Proteomes" id="UP000279236"/>
    </source>
</evidence>
<accession>A0A427XWC8</accession>
<dbReference type="GO" id="GO:0016491">
    <property type="term" value="F:oxidoreductase activity"/>
    <property type="evidence" value="ECO:0007669"/>
    <property type="project" value="UniProtKB-KW"/>
</dbReference>
<organism evidence="7 8">
    <name type="scientific">Apiotrichum porosum</name>
    <dbReference type="NCBI Taxonomy" id="105984"/>
    <lineage>
        <taxon>Eukaryota</taxon>
        <taxon>Fungi</taxon>
        <taxon>Dikarya</taxon>
        <taxon>Basidiomycota</taxon>
        <taxon>Agaricomycotina</taxon>
        <taxon>Tremellomycetes</taxon>
        <taxon>Trichosporonales</taxon>
        <taxon>Trichosporonaceae</taxon>
        <taxon>Apiotrichum</taxon>
    </lineage>
</organism>
<keyword evidence="4" id="KW-0274">FAD</keyword>
<evidence type="ECO:0000256" key="1">
    <source>
        <dbReference type="ARBA" id="ARBA00001974"/>
    </source>
</evidence>
<dbReference type="PROSITE" id="PS00862">
    <property type="entry name" value="OX2_COVAL_FAD"/>
    <property type="match status" value="1"/>
</dbReference>
<dbReference type="OrthoDB" id="407275at2759"/>
<name>A0A427XWC8_9TREE</name>
<dbReference type="InterPro" id="IPR050416">
    <property type="entry name" value="FAD-linked_Oxidoreductase"/>
</dbReference>
<dbReference type="RefSeq" id="XP_028477102.1">
    <property type="nucleotide sequence ID" value="XM_028622210.1"/>
</dbReference>
<evidence type="ECO:0000256" key="2">
    <source>
        <dbReference type="ARBA" id="ARBA00005466"/>
    </source>
</evidence>
<dbReference type="GeneID" id="39591352"/>
<dbReference type="Gene3D" id="3.30.43.10">
    <property type="entry name" value="Uridine Diphospho-n-acetylenolpyruvylglucosamine Reductase, domain 2"/>
    <property type="match status" value="1"/>
</dbReference>
<feature type="domain" description="FAD-binding PCMH-type" evidence="6">
    <location>
        <begin position="37"/>
        <end position="208"/>
    </location>
</feature>
<evidence type="ECO:0000313" key="7">
    <source>
        <dbReference type="EMBL" id="RSH83150.1"/>
    </source>
</evidence>
<dbReference type="InterPro" id="IPR006093">
    <property type="entry name" value="Oxy_OxRdtase_FAD_BS"/>
</dbReference>
<dbReference type="InterPro" id="IPR016169">
    <property type="entry name" value="FAD-bd_PCMH_sub2"/>
</dbReference>
<keyword evidence="8" id="KW-1185">Reference proteome</keyword>
<dbReference type="InterPro" id="IPR016166">
    <property type="entry name" value="FAD-bd_PCMH"/>
</dbReference>
<dbReference type="PROSITE" id="PS51387">
    <property type="entry name" value="FAD_PCMH"/>
    <property type="match status" value="1"/>
</dbReference>
<evidence type="ECO:0000256" key="4">
    <source>
        <dbReference type="ARBA" id="ARBA00022827"/>
    </source>
</evidence>
<comment type="cofactor">
    <cofactor evidence="1">
        <name>FAD</name>
        <dbReference type="ChEBI" id="CHEBI:57692"/>
    </cofactor>
</comment>
<dbReference type="PANTHER" id="PTHR42973:SF39">
    <property type="entry name" value="FAD-BINDING PCMH-TYPE DOMAIN-CONTAINING PROTEIN"/>
    <property type="match status" value="1"/>
</dbReference>
<dbReference type="GO" id="GO:0071949">
    <property type="term" value="F:FAD binding"/>
    <property type="evidence" value="ECO:0007669"/>
    <property type="project" value="InterPro"/>
</dbReference>
<gene>
    <name evidence="7" type="ORF">EHS24_006809</name>
</gene>
<dbReference type="Proteomes" id="UP000279236">
    <property type="component" value="Unassembled WGS sequence"/>
</dbReference>
<evidence type="ECO:0000256" key="3">
    <source>
        <dbReference type="ARBA" id="ARBA00022630"/>
    </source>
</evidence>
<dbReference type="EMBL" id="RSCE01000004">
    <property type="protein sequence ID" value="RSH83150.1"/>
    <property type="molecule type" value="Genomic_DNA"/>
</dbReference>